<reference evidence="1" key="1">
    <citation type="submission" date="2022-10" db="EMBL/GenBank/DDBJ databases">
        <authorList>
            <person name="Chen Y."/>
            <person name="Dougan E. K."/>
            <person name="Chan C."/>
            <person name="Rhodes N."/>
            <person name="Thang M."/>
        </authorList>
    </citation>
    <scope>NUCLEOTIDE SEQUENCE</scope>
</reference>
<evidence type="ECO:0000313" key="2">
    <source>
        <dbReference type="EMBL" id="CAL1131233.1"/>
    </source>
</evidence>
<name>A0A9P1BSX6_9DINO</name>
<evidence type="ECO:0000313" key="3">
    <source>
        <dbReference type="Proteomes" id="UP001152797"/>
    </source>
</evidence>
<protein>
    <submittedName>
        <fullName evidence="1">Uncharacterized protein</fullName>
    </submittedName>
</protein>
<dbReference type="EMBL" id="CAMXCT010000369">
    <property type="protein sequence ID" value="CAI3977858.1"/>
    <property type="molecule type" value="Genomic_DNA"/>
</dbReference>
<reference evidence="2" key="2">
    <citation type="submission" date="2024-04" db="EMBL/GenBank/DDBJ databases">
        <authorList>
            <person name="Chen Y."/>
            <person name="Shah S."/>
            <person name="Dougan E. K."/>
            <person name="Thang M."/>
            <person name="Chan C."/>
        </authorList>
    </citation>
    <scope>NUCLEOTIDE SEQUENCE [LARGE SCALE GENOMIC DNA]</scope>
</reference>
<dbReference type="EMBL" id="CAMXCT020000369">
    <property type="protein sequence ID" value="CAL1131233.1"/>
    <property type="molecule type" value="Genomic_DNA"/>
</dbReference>
<organism evidence="1">
    <name type="scientific">Cladocopium goreaui</name>
    <dbReference type="NCBI Taxonomy" id="2562237"/>
    <lineage>
        <taxon>Eukaryota</taxon>
        <taxon>Sar</taxon>
        <taxon>Alveolata</taxon>
        <taxon>Dinophyceae</taxon>
        <taxon>Suessiales</taxon>
        <taxon>Symbiodiniaceae</taxon>
        <taxon>Cladocopium</taxon>
    </lineage>
</organism>
<proteinExistence type="predicted"/>
<sequence>MVRNLVEVAFPFAHNFKFCEVWAWSIWSVCTRICIPCSEFFASAVVSSWSIVDAVGLPLLRARDPGRDDSDTCIINAFPQGKADG</sequence>
<comment type="caution">
    <text evidence="1">The sequence shown here is derived from an EMBL/GenBank/DDBJ whole genome shotgun (WGS) entry which is preliminary data.</text>
</comment>
<gene>
    <name evidence="1" type="ORF">C1SCF055_LOCUS5962</name>
</gene>
<evidence type="ECO:0000313" key="1">
    <source>
        <dbReference type="EMBL" id="CAI3977858.1"/>
    </source>
</evidence>
<dbReference type="AlphaFoldDB" id="A0A9P1BSX6"/>
<accession>A0A9P1BSX6</accession>
<dbReference type="EMBL" id="CAMXCT030000369">
    <property type="protein sequence ID" value="CAL4765170.1"/>
    <property type="molecule type" value="Genomic_DNA"/>
</dbReference>
<dbReference type="Proteomes" id="UP001152797">
    <property type="component" value="Unassembled WGS sequence"/>
</dbReference>
<keyword evidence="3" id="KW-1185">Reference proteome</keyword>